<proteinExistence type="inferred from homology"/>
<dbReference type="Gene3D" id="1.10.4080.10">
    <property type="entry name" value="ADP-ribosylation/Crystallin J1"/>
    <property type="match status" value="1"/>
</dbReference>
<evidence type="ECO:0000313" key="15">
    <source>
        <dbReference type="Proteomes" id="UP001215598"/>
    </source>
</evidence>
<reference evidence="14" key="1">
    <citation type="submission" date="2023-03" db="EMBL/GenBank/DDBJ databases">
        <title>Massive genome expansion in bonnet fungi (Mycena s.s.) driven by repeated elements and novel gene families across ecological guilds.</title>
        <authorList>
            <consortium name="Lawrence Berkeley National Laboratory"/>
            <person name="Harder C.B."/>
            <person name="Miyauchi S."/>
            <person name="Viragh M."/>
            <person name="Kuo A."/>
            <person name="Thoen E."/>
            <person name="Andreopoulos B."/>
            <person name="Lu D."/>
            <person name="Skrede I."/>
            <person name="Drula E."/>
            <person name="Henrissat B."/>
            <person name="Morin E."/>
            <person name="Kohler A."/>
            <person name="Barry K."/>
            <person name="LaButti K."/>
            <person name="Morin E."/>
            <person name="Salamov A."/>
            <person name="Lipzen A."/>
            <person name="Mereny Z."/>
            <person name="Hegedus B."/>
            <person name="Baldrian P."/>
            <person name="Stursova M."/>
            <person name="Weitz H."/>
            <person name="Taylor A."/>
            <person name="Grigoriev I.V."/>
            <person name="Nagy L.G."/>
            <person name="Martin F."/>
            <person name="Kauserud H."/>
        </authorList>
    </citation>
    <scope>NUCLEOTIDE SEQUENCE</scope>
    <source>
        <strain evidence="14">CBHHK182m</strain>
    </source>
</reference>
<evidence type="ECO:0000256" key="3">
    <source>
        <dbReference type="ARBA" id="ARBA00022801"/>
    </source>
</evidence>
<evidence type="ECO:0000256" key="7">
    <source>
        <dbReference type="ARBA" id="ARBA00042722"/>
    </source>
</evidence>
<dbReference type="EMBL" id="JARKIB010000143">
    <property type="protein sequence ID" value="KAJ7732699.1"/>
    <property type="molecule type" value="Genomic_DNA"/>
</dbReference>
<dbReference type="InterPro" id="IPR036705">
    <property type="entry name" value="Ribosyl_crysJ1_sf"/>
</dbReference>
<dbReference type="PANTHER" id="PTHR16222">
    <property type="entry name" value="ADP-RIBOSYLGLYCOHYDROLASE"/>
    <property type="match status" value="1"/>
</dbReference>
<dbReference type="InterPro" id="IPR005502">
    <property type="entry name" value="Ribosyl_crysJ1"/>
</dbReference>
<dbReference type="PANTHER" id="PTHR16222:SF24">
    <property type="entry name" value="ADP-RIBOSYLHYDROLASE ARH3"/>
    <property type="match status" value="1"/>
</dbReference>
<dbReference type="InterPro" id="IPR050792">
    <property type="entry name" value="ADP-ribosylglycohydrolase"/>
</dbReference>
<protein>
    <recommendedName>
        <fullName evidence="4">ADP-ribosylhydrolase ARH3</fullName>
        <ecNumber evidence="2">3.2.1.143</ecNumber>
    </recommendedName>
    <alternativeName>
        <fullName evidence="5">ADP-ribose glycohydrolase ARH3</fullName>
    </alternativeName>
    <alternativeName>
        <fullName evidence="6">ADP-ribosylhydrolase 3</fullName>
    </alternativeName>
    <alternativeName>
        <fullName evidence="9">O-acetyl-ADP-ribose deacetylase ARH3</fullName>
    </alternativeName>
    <alternativeName>
        <fullName evidence="10">Poly(ADP-ribose) glycohydrolase ARH3</fullName>
    </alternativeName>
    <alternativeName>
        <fullName evidence="8">[Protein ADP-ribosylarginine] hydrolase-like protein 2</fullName>
    </alternativeName>
    <alternativeName>
        <fullName evidence="7">[Protein ADP-ribosylserine] hydrolase</fullName>
    </alternativeName>
</protein>
<evidence type="ECO:0000256" key="2">
    <source>
        <dbReference type="ARBA" id="ARBA00012255"/>
    </source>
</evidence>
<evidence type="ECO:0000256" key="8">
    <source>
        <dbReference type="ARBA" id="ARBA00042850"/>
    </source>
</evidence>
<keyword evidence="3" id="KW-0378">Hydrolase</keyword>
<accession>A0AAD7I1Y0</accession>
<sequence length="446" mass="47178">MASLTSAPLHAQRLVPAPVSTKIRLALLATALCDALGGPAEFKPRFSFPFISLMKPNGNFSLAAGVWTDDTSMMLALARSLGTYSASSSPQAEGTRGGFDEVDQLETYLRWYQNGVLSAIGRCFDIGSTTRRALGIYKDALKASRALSPAETRRLSPAAKEKEKEKRRTTAKSALARIARDLGGEGFRGNGSLMRVLPVGLAYSCDSAAAAAYARRSSATTHPTAVCQTACAAWTECIARVVRGADAREGEEQISKLDVLHHFAAYPWPADADALRVALAADVPLPAGVVDPAAMEAHYTAHHPLMRLRAATHTEAPAATPSAGDAKALAAGTFALLPSAAALPSSGYVVHTLAAALYAFLATRTFEAGALLTANMGGDADTVAAVYGGLAGVWYAAQEEEGADGEEGLFWSPRVRAWRDALVRRDLIEEVAEELVEFVERHAASF</sequence>
<comment type="cofactor">
    <cofactor evidence="12">
        <name>Mg(2+)</name>
        <dbReference type="ChEBI" id="CHEBI:18420"/>
    </cofactor>
    <text evidence="12">Binds 2 magnesium ions per subunit.</text>
</comment>
<evidence type="ECO:0000256" key="10">
    <source>
        <dbReference type="ARBA" id="ARBA00043193"/>
    </source>
</evidence>
<dbReference type="AlphaFoldDB" id="A0AAD7I1Y0"/>
<keyword evidence="12" id="KW-0460">Magnesium</keyword>
<comment type="caution">
    <text evidence="14">The sequence shown here is derived from an EMBL/GenBank/DDBJ whole genome shotgun (WGS) entry which is preliminary data.</text>
</comment>
<dbReference type="SUPFAM" id="SSF101478">
    <property type="entry name" value="ADP-ribosylglycohydrolase"/>
    <property type="match status" value="1"/>
</dbReference>
<comment type="catalytic activity">
    <reaction evidence="11">
        <text>alpha-NAD(+) + H2O = ADP-D-ribose + nicotinamide + H(+)</text>
        <dbReference type="Rhea" id="RHEA:68792"/>
        <dbReference type="ChEBI" id="CHEBI:15377"/>
        <dbReference type="ChEBI" id="CHEBI:15378"/>
        <dbReference type="ChEBI" id="CHEBI:17154"/>
        <dbReference type="ChEBI" id="CHEBI:57967"/>
        <dbReference type="ChEBI" id="CHEBI:77017"/>
    </reaction>
</comment>
<evidence type="ECO:0000256" key="1">
    <source>
        <dbReference type="ARBA" id="ARBA00010702"/>
    </source>
</evidence>
<feature type="binding site" evidence="12">
    <location>
        <position position="69"/>
    </location>
    <ligand>
        <name>Mg(2+)</name>
        <dbReference type="ChEBI" id="CHEBI:18420"/>
        <label>1</label>
    </ligand>
</feature>
<dbReference type="GO" id="GO:0004649">
    <property type="term" value="F:poly(ADP-ribose) glycohydrolase activity"/>
    <property type="evidence" value="ECO:0007669"/>
    <property type="project" value="UniProtKB-EC"/>
</dbReference>
<dbReference type="GO" id="GO:0046872">
    <property type="term" value="F:metal ion binding"/>
    <property type="evidence" value="ECO:0007669"/>
    <property type="project" value="UniProtKB-KW"/>
</dbReference>
<keyword evidence="12" id="KW-0479">Metal-binding</keyword>
<feature type="binding site" evidence="12">
    <location>
        <position position="68"/>
    </location>
    <ligand>
        <name>Mg(2+)</name>
        <dbReference type="ChEBI" id="CHEBI:18420"/>
        <label>1</label>
    </ligand>
</feature>
<evidence type="ECO:0000256" key="6">
    <source>
        <dbReference type="ARBA" id="ARBA00042471"/>
    </source>
</evidence>
<dbReference type="Proteomes" id="UP001215598">
    <property type="component" value="Unassembled WGS sequence"/>
</dbReference>
<feature type="binding site" evidence="12">
    <location>
        <position position="381"/>
    </location>
    <ligand>
        <name>Mg(2+)</name>
        <dbReference type="ChEBI" id="CHEBI:18420"/>
        <label>1</label>
    </ligand>
</feature>
<feature type="region of interest" description="Disordered" evidence="13">
    <location>
        <begin position="151"/>
        <end position="170"/>
    </location>
</feature>
<dbReference type="EC" id="3.2.1.143" evidence="2"/>
<dbReference type="Pfam" id="PF03747">
    <property type="entry name" value="ADP_ribosyl_GH"/>
    <property type="match status" value="1"/>
</dbReference>
<feature type="compositionally biased region" description="Basic and acidic residues" evidence="13">
    <location>
        <begin position="151"/>
        <end position="168"/>
    </location>
</feature>
<evidence type="ECO:0000256" key="12">
    <source>
        <dbReference type="PIRSR" id="PIRSR605502-1"/>
    </source>
</evidence>
<feature type="binding site" evidence="12">
    <location>
        <position position="379"/>
    </location>
    <ligand>
        <name>Mg(2+)</name>
        <dbReference type="ChEBI" id="CHEBI:18420"/>
        <label>1</label>
    </ligand>
</feature>
<feature type="binding site" evidence="12">
    <location>
        <position position="70"/>
    </location>
    <ligand>
        <name>Mg(2+)</name>
        <dbReference type="ChEBI" id="CHEBI:18420"/>
        <label>1</label>
    </ligand>
</feature>
<evidence type="ECO:0000256" key="5">
    <source>
        <dbReference type="ARBA" id="ARBA00042398"/>
    </source>
</evidence>
<evidence type="ECO:0000256" key="4">
    <source>
        <dbReference type="ARBA" id="ARBA00041057"/>
    </source>
</evidence>
<keyword evidence="15" id="KW-1185">Reference proteome</keyword>
<name>A0AAD7I1Y0_9AGAR</name>
<evidence type="ECO:0000256" key="9">
    <source>
        <dbReference type="ARBA" id="ARBA00043187"/>
    </source>
</evidence>
<evidence type="ECO:0000313" key="14">
    <source>
        <dbReference type="EMBL" id="KAJ7732699.1"/>
    </source>
</evidence>
<evidence type="ECO:0000256" key="13">
    <source>
        <dbReference type="SAM" id="MobiDB-lite"/>
    </source>
</evidence>
<organism evidence="14 15">
    <name type="scientific">Mycena metata</name>
    <dbReference type="NCBI Taxonomy" id="1033252"/>
    <lineage>
        <taxon>Eukaryota</taxon>
        <taxon>Fungi</taxon>
        <taxon>Dikarya</taxon>
        <taxon>Basidiomycota</taxon>
        <taxon>Agaricomycotina</taxon>
        <taxon>Agaricomycetes</taxon>
        <taxon>Agaricomycetidae</taxon>
        <taxon>Agaricales</taxon>
        <taxon>Marasmiineae</taxon>
        <taxon>Mycenaceae</taxon>
        <taxon>Mycena</taxon>
    </lineage>
</organism>
<evidence type="ECO:0000256" key="11">
    <source>
        <dbReference type="ARBA" id="ARBA00049015"/>
    </source>
</evidence>
<gene>
    <name evidence="14" type="ORF">B0H16DRAFT_1580773</name>
</gene>
<comment type="similarity">
    <text evidence="1">Belongs to the ADP-ribosylglycohydrolase family.</text>
</comment>
<feature type="binding site" evidence="12">
    <location>
        <position position="382"/>
    </location>
    <ligand>
        <name>Mg(2+)</name>
        <dbReference type="ChEBI" id="CHEBI:18420"/>
        <label>1</label>
    </ligand>
</feature>